<evidence type="ECO:0000256" key="1">
    <source>
        <dbReference type="ARBA" id="ARBA00004141"/>
    </source>
</evidence>
<feature type="transmembrane region" description="Helical" evidence="9">
    <location>
        <begin position="1088"/>
        <end position="1108"/>
    </location>
</feature>
<keyword evidence="8 9" id="KW-0472">Membrane</keyword>
<keyword evidence="6" id="KW-0067">ATP-binding</keyword>
<dbReference type="GO" id="GO:0005524">
    <property type="term" value="F:ATP binding"/>
    <property type="evidence" value="ECO:0007669"/>
    <property type="project" value="UniProtKB-KW"/>
</dbReference>
<dbReference type="PROSITE" id="PS00211">
    <property type="entry name" value="ABC_TRANSPORTER_1"/>
    <property type="match status" value="1"/>
</dbReference>
<evidence type="ECO:0000313" key="12">
    <source>
        <dbReference type="EMBL" id="KAK9745324.1"/>
    </source>
</evidence>
<dbReference type="PROSITE" id="PS50929">
    <property type="entry name" value="ABC_TM1F"/>
    <property type="match status" value="2"/>
</dbReference>
<proteinExistence type="predicted"/>
<dbReference type="InterPro" id="IPR011527">
    <property type="entry name" value="ABC1_TM_dom"/>
</dbReference>
<dbReference type="PANTHER" id="PTHR24223:SF448">
    <property type="entry name" value="FI20146P1-RELATED"/>
    <property type="match status" value="1"/>
</dbReference>
<dbReference type="InterPro" id="IPR003593">
    <property type="entry name" value="AAA+_ATPase"/>
</dbReference>
<dbReference type="InterPro" id="IPR003439">
    <property type="entry name" value="ABC_transporter-like_ATP-bd"/>
</dbReference>
<feature type="transmembrane region" description="Helical" evidence="9">
    <location>
        <begin position="337"/>
        <end position="356"/>
    </location>
</feature>
<dbReference type="FunFam" id="3.40.50.300:FF:000163">
    <property type="entry name" value="Multidrug resistance-associated protein member 4"/>
    <property type="match status" value="1"/>
</dbReference>
<feature type="transmembrane region" description="Helical" evidence="9">
    <location>
        <begin position="781"/>
        <end position="800"/>
    </location>
</feature>
<dbReference type="SMART" id="SM00382">
    <property type="entry name" value="AAA"/>
    <property type="match status" value="2"/>
</dbReference>
<keyword evidence="4" id="KW-0677">Repeat</keyword>
<keyword evidence="13" id="KW-1185">Reference proteome</keyword>
<dbReference type="PROSITE" id="PS50893">
    <property type="entry name" value="ABC_TRANSPORTER_2"/>
    <property type="match status" value="2"/>
</dbReference>
<feature type="domain" description="ABC transmembrane type-1" evidence="11">
    <location>
        <begin position="228"/>
        <end position="465"/>
    </location>
</feature>
<keyword evidence="3 9" id="KW-0812">Transmembrane</keyword>
<evidence type="ECO:0000256" key="2">
    <source>
        <dbReference type="ARBA" id="ARBA00022448"/>
    </source>
</evidence>
<feature type="transmembrane region" description="Helical" evidence="9">
    <location>
        <begin position="236"/>
        <end position="259"/>
    </location>
</feature>
<comment type="caution">
    <text evidence="12">The sequence shown here is derived from an EMBL/GenBank/DDBJ whole genome shotgun (WGS) entry which is preliminary data.</text>
</comment>
<dbReference type="CDD" id="cd18579">
    <property type="entry name" value="ABC_6TM_ABCC_D1"/>
    <property type="match status" value="1"/>
</dbReference>
<dbReference type="InterPro" id="IPR044726">
    <property type="entry name" value="ABCC_6TM_D2"/>
</dbReference>
<evidence type="ECO:0000256" key="5">
    <source>
        <dbReference type="ARBA" id="ARBA00022741"/>
    </source>
</evidence>
<dbReference type="InterPro" id="IPR036640">
    <property type="entry name" value="ABC1_TM_sf"/>
</dbReference>
<keyword evidence="2" id="KW-0813">Transport</keyword>
<dbReference type="InterPro" id="IPR017871">
    <property type="entry name" value="ABC_transporter-like_CS"/>
</dbReference>
<evidence type="ECO:0000256" key="4">
    <source>
        <dbReference type="ARBA" id="ARBA00022737"/>
    </source>
</evidence>
<dbReference type="PANTHER" id="PTHR24223">
    <property type="entry name" value="ATP-BINDING CASSETTE SUB-FAMILY C"/>
    <property type="match status" value="1"/>
</dbReference>
<dbReference type="CDD" id="cd18580">
    <property type="entry name" value="ABC_6TM_ABCC_D2"/>
    <property type="match status" value="1"/>
</dbReference>
<keyword evidence="5" id="KW-0547">Nucleotide-binding</keyword>
<name>A0AAW1MG60_POPJA</name>
<evidence type="ECO:0000259" key="10">
    <source>
        <dbReference type="PROSITE" id="PS50893"/>
    </source>
</evidence>
<dbReference type="Pfam" id="PF00005">
    <property type="entry name" value="ABC_tran"/>
    <property type="match status" value="2"/>
</dbReference>
<dbReference type="CDD" id="cd03244">
    <property type="entry name" value="ABCC_MRP_domain2"/>
    <property type="match status" value="1"/>
</dbReference>
<dbReference type="Pfam" id="PF00664">
    <property type="entry name" value="ABC_membrane"/>
    <property type="match status" value="2"/>
</dbReference>
<feature type="transmembrane region" description="Helical" evidence="9">
    <location>
        <begin position="421"/>
        <end position="442"/>
    </location>
</feature>
<protein>
    <submittedName>
        <fullName evidence="12">ABC transporter transmembrane region</fullName>
    </submittedName>
</protein>
<dbReference type="Proteomes" id="UP001458880">
    <property type="component" value="Unassembled WGS sequence"/>
</dbReference>
<feature type="transmembrane region" description="Helical" evidence="9">
    <location>
        <begin position="195"/>
        <end position="216"/>
    </location>
</feature>
<sequence>MTLQEIIFYARLKFNANSITYQSLRIYNVVQGSGSPMRTRTLSKILNDPALNNDAHSYAKSPAAHTDDKKLNVPVRQLLNENVSSVSVIGTNQYNFYRDSVKETMFDDSQYPFITREINPKEHANIFSILTFAFTWDTIKKGYRKDINEDNIYKTLKKHDSNILADKLEEEWKKESKVREPTIFKILLKVFGKQYFAFGLIQLLFKTPTTILRTIVLQKILVYYGKNVENITQQDALYYGLGFILCTIILTVYTHTYLLCLQEMGLKIRVALCSLIYRKCLQLRSAKISEISSGKTVTLVSKDVREFENFLITLQDACVGIVHIFVFTYLMYTYVGIAALISVAVMLLFIPFQLCLSRATTSRRLKTAAQSDKRLRMVQEVLSSIRMIKMYTWENYFAKIMNKCRTKELKHLRFVFYLKSLIQYLGAFGARVALFACGIYYVSTSDNVTAANIYLIISCMNTIRMVIAIDIPKAMGSVAEVRSSLMRIQQMLSIKNTKVESNGVNDSTKNPYINMQNVLIRSKDNKQVLTANLRLEKSLVALTGPVGSGKTIFLKTLLGDLEYEGDLKVNGNISYAAQEPWLFPGTIKQNILFGKPFIKDRYEKIVKVCALEKDIFSMPKGDETLVTDEGICLSRGQQDRINLARALYKEADIYLIDNCFSSLDANISKYVFENCVRYFLSDKLCIFVSTKNSYLHEADLILSINDGKIETTQTGFIRNTKYQDDLDVDIHGLINQNKDSEANDPSKNDTTTLLRKKSHMYYEDQRIGKVKFGVYKEYFKNIGYFYIVLLLIAFSVWQVGSSSFELFIKTWANVEEEFALQQNHSLYTNNTTELHKLMMKRSRIHNRYYIIMAAVTTAYLVKTTIFYALTARTSKKLHNLTFLNVIKAKLCFFDANLLGNILNRFSKDFAATDEYLPEIFDHLLQYTFMCIGSLVLMSSQNIFLGVVAVVFITFAYLIRFYYMHSCRSLKRLEAATRSPVIGQLKTSLEGLNTIRSSGLASVLRKQFLKTSLEGLNTIRSSGLASVLRKQFDTYQNLHTSADFMYMCTYRALAFWVELICTLYQAIVILICLFVLHSPSPGAVGPSPGAVGMIIMQALGFVKGLQLIIRELSDLENQMTSVERVLEYCDIETETTEGKTIEHWPKIGTIEYQNVKLRYPQTNQVVLKDLTFKIEPNERVCIIGRTGAGKSSILSTLFRLYDNEFGQVLIDDIDTSMVSLKTLRSGLSIIPQNPALFTGTFRSNLDPNGEHNDAELWKALKEINFEEFCIKNNIDLYTPINEGGRGFSAGQKQLICLARAMVLNNKILILDEATSYLDSETNDLIEKLITTKFSECTVLAILHRLTTVLNYDKVMILNDGAIVEYDNPNNLLNNKNSLFYKIMSEDK</sequence>
<evidence type="ECO:0000259" key="11">
    <source>
        <dbReference type="PROSITE" id="PS50929"/>
    </source>
</evidence>
<dbReference type="SUPFAM" id="SSF52540">
    <property type="entry name" value="P-loop containing nucleoside triphosphate hydrolases"/>
    <property type="match status" value="2"/>
</dbReference>
<evidence type="ECO:0000256" key="3">
    <source>
        <dbReference type="ARBA" id="ARBA00022692"/>
    </source>
</evidence>
<evidence type="ECO:0000256" key="8">
    <source>
        <dbReference type="ARBA" id="ARBA00023136"/>
    </source>
</evidence>
<feature type="domain" description="ABC transporter" evidence="10">
    <location>
        <begin position="513"/>
        <end position="731"/>
    </location>
</feature>
<feature type="transmembrane region" description="Helical" evidence="9">
    <location>
        <begin position="1052"/>
        <end position="1076"/>
    </location>
</feature>
<reference evidence="12 13" key="1">
    <citation type="journal article" date="2024" name="BMC Genomics">
        <title>De novo assembly and annotation of Popillia japonica's genome with initial clues to its potential as an invasive pest.</title>
        <authorList>
            <person name="Cucini C."/>
            <person name="Boschi S."/>
            <person name="Funari R."/>
            <person name="Cardaioli E."/>
            <person name="Iannotti N."/>
            <person name="Marturano G."/>
            <person name="Paoli F."/>
            <person name="Bruttini M."/>
            <person name="Carapelli A."/>
            <person name="Frati F."/>
            <person name="Nardi F."/>
        </authorList>
    </citation>
    <scope>NUCLEOTIDE SEQUENCE [LARGE SCALE GENOMIC DNA]</scope>
    <source>
        <strain evidence="12">DMR45628</strain>
    </source>
</reference>
<accession>A0AAW1MG60</accession>
<dbReference type="GO" id="GO:0016020">
    <property type="term" value="C:membrane"/>
    <property type="evidence" value="ECO:0007669"/>
    <property type="project" value="UniProtKB-SubCell"/>
</dbReference>
<dbReference type="InterPro" id="IPR027417">
    <property type="entry name" value="P-loop_NTPase"/>
</dbReference>
<dbReference type="InterPro" id="IPR050173">
    <property type="entry name" value="ABC_transporter_C-like"/>
</dbReference>
<dbReference type="InterPro" id="IPR044746">
    <property type="entry name" value="ABCC_6TM_D1"/>
</dbReference>
<keyword evidence="7 9" id="KW-1133">Transmembrane helix</keyword>
<dbReference type="GO" id="GO:0140359">
    <property type="term" value="F:ABC-type transporter activity"/>
    <property type="evidence" value="ECO:0007669"/>
    <property type="project" value="InterPro"/>
</dbReference>
<evidence type="ECO:0000256" key="7">
    <source>
        <dbReference type="ARBA" id="ARBA00022989"/>
    </source>
</evidence>
<feature type="transmembrane region" description="Helical" evidence="9">
    <location>
        <begin position="848"/>
        <end position="869"/>
    </location>
</feature>
<dbReference type="EMBL" id="JASPKY010000050">
    <property type="protein sequence ID" value="KAK9745324.1"/>
    <property type="molecule type" value="Genomic_DNA"/>
</dbReference>
<feature type="transmembrane region" description="Helical" evidence="9">
    <location>
        <begin position="942"/>
        <end position="962"/>
    </location>
</feature>
<comment type="subcellular location">
    <subcellularLocation>
        <location evidence="1">Membrane</location>
        <topology evidence="1">Multi-pass membrane protein</topology>
    </subcellularLocation>
</comment>
<dbReference type="GO" id="GO:0016887">
    <property type="term" value="F:ATP hydrolysis activity"/>
    <property type="evidence" value="ECO:0007669"/>
    <property type="project" value="InterPro"/>
</dbReference>
<feature type="domain" description="ABC transporter" evidence="10">
    <location>
        <begin position="1149"/>
        <end position="1383"/>
    </location>
</feature>
<dbReference type="Gene3D" id="3.40.50.300">
    <property type="entry name" value="P-loop containing nucleotide triphosphate hydrolases"/>
    <property type="match status" value="2"/>
</dbReference>
<dbReference type="FunFam" id="3.40.50.300:FF:000973">
    <property type="entry name" value="Multidrug resistance-associated protein 4"/>
    <property type="match status" value="1"/>
</dbReference>
<gene>
    <name evidence="12" type="ORF">QE152_g7106</name>
</gene>
<dbReference type="SUPFAM" id="SSF90123">
    <property type="entry name" value="ABC transporter transmembrane region"/>
    <property type="match status" value="3"/>
</dbReference>
<evidence type="ECO:0000313" key="13">
    <source>
        <dbReference type="Proteomes" id="UP001458880"/>
    </source>
</evidence>
<evidence type="ECO:0000256" key="9">
    <source>
        <dbReference type="SAM" id="Phobius"/>
    </source>
</evidence>
<dbReference type="Gene3D" id="1.20.1560.10">
    <property type="entry name" value="ABC transporter type 1, transmembrane domain"/>
    <property type="match status" value="3"/>
</dbReference>
<feature type="domain" description="ABC transmembrane type-1" evidence="11">
    <location>
        <begin position="850"/>
        <end position="1116"/>
    </location>
</feature>
<evidence type="ECO:0000256" key="6">
    <source>
        <dbReference type="ARBA" id="ARBA00022840"/>
    </source>
</evidence>
<organism evidence="12 13">
    <name type="scientific">Popillia japonica</name>
    <name type="common">Japanese beetle</name>
    <dbReference type="NCBI Taxonomy" id="7064"/>
    <lineage>
        <taxon>Eukaryota</taxon>
        <taxon>Metazoa</taxon>
        <taxon>Ecdysozoa</taxon>
        <taxon>Arthropoda</taxon>
        <taxon>Hexapoda</taxon>
        <taxon>Insecta</taxon>
        <taxon>Pterygota</taxon>
        <taxon>Neoptera</taxon>
        <taxon>Endopterygota</taxon>
        <taxon>Coleoptera</taxon>
        <taxon>Polyphaga</taxon>
        <taxon>Scarabaeiformia</taxon>
        <taxon>Scarabaeidae</taxon>
        <taxon>Rutelinae</taxon>
        <taxon>Popillia</taxon>
    </lineage>
</organism>